<dbReference type="InterPro" id="IPR014756">
    <property type="entry name" value="Ig_E-set"/>
</dbReference>
<evidence type="ECO:0008006" key="9">
    <source>
        <dbReference type="Google" id="ProtNLM"/>
    </source>
</evidence>
<comment type="caution">
    <text evidence="7">The sequence shown here is derived from an EMBL/GenBank/DDBJ whole genome shotgun (WGS) entry which is preliminary data.</text>
</comment>
<evidence type="ECO:0000256" key="3">
    <source>
        <dbReference type="SAM" id="Phobius"/>
    </source>
</evidence>
<accession>A0A0X3V5F4</accession>
<dbReference type="Pfam" id="PF17957">
    <property type="entry name" value="Big_7"/>
    <property type="match status" value="1"/>
</dbReference>
<protein>
    <recommendedName>
        <fullName evidence="9">Mo-co oxidoreductase dimerization domain protein</fullName>
    </recommendedName>
</protein>
<feature type="compositionally biased region" description="Low complexity" evidence="2">
    <location>
        <begin position="1091"/>
        <end position="1101"/>
    </location>
</feature>
<organism evidence="7 8">
    <name type="scientific">Actinoplanes awajinensis subsp. mycoplanecinus</name>
    <dbReference type="NCBI Taxonomy" id="135947"/>
    <lineage>
        <taxon>Bacteria</taxon>
        <taxon>Bacillati</taxon>
        <taxon>Actinomycetota</taxon>
        <taxon>Actinomycetes</taxon>
        <taxon>Micromonosporales</taxon>
        <taxon>Micromonosporaceae</taxon>
        <taxon>Actinoplanes</taxon>
    </lineage>
</organism>
<feature type="domain" description="DUF4082" evidence="5">
    <location>
        <begin position="1323"/>
        <end position="1461"/>
    </location>
</feature>
<dbReference type="InterPro" id="IPR032812">
    <property type="entry name" value="SbsA_Ig"/>
</dbReference>
<keyword evidence="3" id="KW-0812">Transmembrane</keyword>
<keyword evidence="8" id="KW-1185">Reference proteome</keyword>
<dbReference type="Proteomes" id="UP000053244">
    <property type="component" value="Unassembled WGS sequence"/>
</dbReference>
<evidence type="ECO:0000256" key="1">
    <source>
        <dbReference type="ARBA" id="ARBA00022729"/>
    </source>
</evidence>
<feature type="domain" description="N,N-dimethylformamidase beta subunit-like C-terminal" evidence="6">
    <location>
        <begin position="119"/>
        <end position="516"/>
    </location>
</feature>
<feature type="domain" description="DUF4082" evidence="5">
    <location>
        <begin position="664"/>
        <end position="808"/>
    </location>
</feature>
<dbReference type="Gene3D" id="2.60.40.650">
    <property type="match status" value="1"/>
</dbReference>
<evidence type="ECO:0000259" key="4">
    <source>
        <dbReference type="Pfam" id="PF13205"/>
    </source>
</evidence>
<dbReference type="InterPro" id="IPR046540">
    <property type="entry name" value="DMFA2_C"/>
</dbReference>
<feature type="compositionally biased region" description="Low complexity" evidence="2">
    <location>
        <begin position="1258"/>
        <end position="1313"/>
    </location>
</feature>
<keyword evidence="1" id="KW-0732">Signal</keyword>
<evidence type="ECO:0000259" key="5">
    <source>
        <dbReference type="Pfam" id="PF13313"/>
    </source>
</evidence>
<feature type="domain" description="SbsA Ig-like" evidence="4">
    <location>
        <begin position="818"/>
        <end position="915"/>
    </location>
</feature>
<evidence type="ECO:0000259" key="6">
    <source>
        <dbReference type="Pfam" id="PF20254"/>
    </source>
</evidence>
<dbReference type="InterPro" id="IPR014755">
    <property type="entry name" value="Cu-Rt/internalin_Ig-like"/>
</dbReference>
<dbReference type="Pfam" id="PF13313">
    <property type="entry name" value="DUF4082"/>
    <property type="match status" value="4"/>
</dbReference>
<dbReference type="EMBL" id="LLZH01000037">
    <property type="protein sequence ID" value="KUL40023.1"/>
    <property type="molecule type" value="Genomic_DNA"/>
</dbReference>
<keyword evidence="3" id="KW-1133">Transmembrane helix</keyword>
<gene>
    <name evidence="7" type="ORF">ADL15_08230</name>
</gene>
<evidence type="ECO:0000313" key="7">
    <source>
        <dbReference type="EMBL" id="KUL40023.1"/>
    </source>
</evidence>
<reference evidence="7 8" key="1">
    <citation type="submission" date="2015-10" db="EMBL/GenBank/DDBJ databases">
        <authorList>
            <person name="Gilbert D.G."/>
        </authorList>
    </citation>
    <scope>NUCLEOTIDE SEQUENCE [LARGE SCALE GENOMIC DNA]</scope>
    <source>
        <strain evidence="7 8">NRRL B-16712</strain>
    </source>
</reference>
<evidence type="ECO:0000313" key="8">
    <source>
        <dbReference type="Proteomes" id="UP000053244"/>
    </source>
</evidence>
<dbReference type="Gene3D" id="2.60.40.1220">
    <property type="match status" value="1"/>
</dbReference>
<dbReference type="SUPFAM" id="SSF81296">
    <property type="entry name" value="E set domains"/>
    <property type="match status" value="1"/>
</dbReference>
<proteinExistence type="predicted"/>
<feature type="region of interest" description="Disordered" evidence="2">
    <location>
        <begin position="1258"/>
        <end position="1330"/>
    </location>
</feature>
<sequence>MAERLLHQMETPPGRDRRAFPALPRITFRNRTIRTGQVLASVATLLAAVLVGSLYHSSAAVASCQPNSIVCENGLPGSPASEWDIYKSGDSTVQGFATDMSVNVGETINFKIRAEHAYTIDIYRLGYYDNAGARKIQSLDGTFPAQNQDVNCISNETTLIYDCGTWGVSANWAVPSSAVSGVYFALLKRTDTGGASHVTFVVRNDASHSDVIFKTSDATWQAYNLYGDANFYNDGPNGRARKLSYNRPFATRSHESGRDFLFSNEYPMIRFLEKNGYDLTYTTDVDSDRRGSLLKNHKTFLSVGHDEYWSGPQRANVEAARDAGTNLAFFSGNEVYWRTRWEPSQDGSNTDYRTLVCYKETWDDSQTDPTGQWTGTYRDPRFTPPATGGAQPENALTGTIFMANHDDLALAVPAAQGKNRFWNNTQAATQGDGDTLTLAPHTVGYESDEDLDNGFRPAGLIRLSTTIGETPQYLQDFGYQVAAGTTEHHMTLYRASSGALVFGAGTIQYAWALDTEHDSEWAIEPVDKRLQQATVNLLADMDAQPATLMSGLSAAAKSTDTVGPTTTITTPDADTSVDNGAVITVKGTAADNGGGVVGGVEVSLDNGGTWHPATGTTSWSYKGVVVGSGTATVKVRATDDTANIGAVADRTIALTGSTTLFGNVTPEHPSSGDNDPVEVGVKVIPKADGRIRGVRFYKGAGNTGTHKGSLWTAGGTQIATGTFEDETASGWQTLLFDDPVPVDADTTYVASYSAPNGNYAGESWAFIYRGHTALPLVAPGSHEAEGNGVFGTVGHFPTRTYNATNYYVDVLFDEGAANPATVTEISPQADAEYVATSSLITATFSKTVDPDKVKFTVKNGTTTIAGAVSYDAAAKKATFTPTATLPAGQEITVSVTATDTTGIKMTSARAWKFTTSPGSGTVSTLFANGDAPATVATDDAQPVSLGVKFSASANGSVVGVRFYKGPGNTGTHTGSLYLATGGAPIATATFADETATGWQYVYFATPVPVTAGTTYVASYYAPFGDYAVTSQYFSSDHVNAPLTGPAGDNGVYAYGSDTFPSGSYKSTNYWVDPLFVAAGGGTTPTDPTPSPSTSTPPSGDVTTLLGDTATPVNAAWDDPNKVELGMTFTSDVAGQVKGVRFYKGSGNTGTHTGSLWPAGGGAALASGTFGTESASGWQTLVFDQPVSINANTPYVVSYLAPNGHYAVTPNGLATALTNAPLKSVANGGRYQYGGGFPGNAAAGNYWVDVLFTAGTASTTPAAPATTPTTSAPATTTAPTTAPTTMAPSPSASASPSASTSATASPSASASSTTDKTVLGDTSIPANTSWDDPNAIELGMKFVSTVDGKVTGVRFFKGAGNTGEHTGSLWAATGGTTPLATGTFADETASGWQTLRFTHPVSITAGTQYVVSYYAPKGNYAVTANGLSAEIANPPLKSVAGGGLYQYGGGFPASAANGNYWVDVLFTPGG</sequence>
<feature type="transmembrane region" description="Helical" evidence="3">
    <location>
        <begin position="38"/>
        <end position="56"/>
    </location>
</feature>
<dbReference type="InterPro" id="IPR025141">
    <property type="entry name" value="DUF4082"/>
</dbReference>
<feature type="domain" description="DUF4082" evidence="5">
    <location>
        <begin position="931"/>
        <end position="1071"/>
    </location>
</feature>
<evidence type="ECO:0000256" key="2">
    <source>
        <dbReference type="SAM" id="MobiDB-lite"/>
    </source>
</evidence>
<keyword evidence="3" id="KW-0472">Membrane</keyword>
<name>A0A0X3V5F4_9ACTN</name>
<dbReference type="Pfam" id="PF20254">
    <property type="entry name" value="DMFA2_C"/>
    <property type="match status" value="1"/>
</dbReference>
<feature type="region of interest" description="Disordered" evidence="2">
    <location>
        <begin position="1080"/>
        <end position="1101"/>
    </location>
</feature>
<feature type="domain" description="DUF4082" evidence="5">
    <location>
        <begin position="1109"/>
        <end position="1247"/>
    </location>
</feature>
<dbReference type="Pfam" id="PF13205">
    <property type="entry name" value="Big_5"/>
    <property type="match status" value="1"/>
</dbReference>
<feature type="region of interest" description="Disordered" evidence="2">
    <location>
        <begin position="367"/>
        <end position="393"/>
    </location>
</feature>